<evidence type="ECO:0000313" key="6">
    <source>
        <dbReference type="EMBL" id="KIK03535.1"/>
    </source>
</evidence>
<evidence type="ECO:0000256" key="3">
    <source>
        <dbReference type="ARBA" id="ARBA00023274"/>
    </source>
</evidence>
<keyword evidence="3" id="KW-0687">Ribonucleoprotein</keyword>
<reference evidence="7" key="2">
    <citation type="submission" date="2015-01" db="EMBL/GenBank/DDBJ databases">
        <title>Evolutionary Origins and Diversification of the Mycorrhizal Mutualists.</title>
        <authorList>
            <consortium name="DOE Joint Genome Institute"/>
            <consortium name="Mycorrhizal Genomics Consortium"/>
            <person name="Kohler A."/>
            <person name="Kuo A."/>
            <person name="Nagy L.G."/>
            <person name="Floudas D."/>
            <person name="Copeland A."/>
            <person name="Barry K.W."/>
            <person name="Cichocki N."/>
            <person name="Veneault-Fourrey C."/>
            <person name="LaButti K."/>
            <person name="Lindquist E.A."/>
            <person name="Lipzen A."/>
            <person name="Lundell T."/>
            <person name="Morin E."/>
            <person name="Murat C."/>
            <person name="Riley R."/>
            <person name="Ohm R."/>
            <person name="Sun H."/>
            <person name="Tunlid A."/>
            <person name="Henrissat B."/>
            <person name="Grigoriev I.V."/>
            <person name="Hibbett D.S."/>
            <person name="Martin F."/>
        </authorList>
    </citation>
    <scope>NUCLEOTIDE SEQUENCE [LARGE SCALE GENOMIC DNA]</scope>
    <source>
        <strain evidence="7">LaAM-08-1</strain>
    </source>
</reference>
<dbReference type="PANTHER" id="PTHR14503:SF4">
    <property type="entry name" value="LARGE RIBOSOMAL SUBUNIT PROTEIN BL34M"/>
    <property type="match status" value="1"/>
</dbReference>
<name>A0A0C9WVL4_9AGAR</name>
<dbReference type="STRING" id="1095629.A0A0C9WVL4"/>
<accession>A0A0C9WVL4</accession>
<dbReference type="HAMAP" id="MF_00391">
    <property type="entry name" value="Ribosomal_bL34"/>
    <property type="match status" value="1"/>
</dbReference>
<feature type="non-terminal residue" evidence="6">
    <location>
        <position position="56"/>
    </location>
</feature>
<keyword evidence="7" id="KW-1185">Reference proteome</keyword>
<dbReference type="NCBIfam" id="TIGR01030">
    <property type="entry name" value="rpmH_bact"/>
    <property type="match status" value="1"/>
</dbReference>
<dbReference type="GO" id="GO:0005762">
    <property type="term" value="C:mitochondrial large ribosomal subunit"/>
    <property type="evidence" value="ECO:0007669"/>
    <property type="project" value="TreeGrafter"/>
</dbReference>
<dbReference type="PANTHER" id="PTHR14503">
    <property type="entry name" value="MITOCHONDRIAL RIBOSOMAL PROTEIN 34 FAMILY MEMBER"/>
    <property type="match status" value="1"/>
</dbReference>
<evidence type="ECO:0000313" key="7">
    <source>
        <dbReference type="Proteomes" id="UP000054477"/>
    </source>
</evidence>
<comment type="similarity">
    <text evidence="1">Belongs to the bacterial ribosomal protein bL34 family.</text>
</comment>
<feature type="region of interest" description="Disordered" evidence="5">
    <location>
        <begin position="13"/>
        <end position="35"/>
    </location>
</feature>
<dbReference type="InterPro" id="IPR000271">
    <property type="entry name" value="Ribosomal_bL34"/>
</dbReference>
<dbReference type="Gene3D" id="1.10.287.3980">
    <property type="match status" value="1"/>
</dbReference>
<organism evidence="6 7">
    <name type="scientific">Laccaria amethystina LaAM-08-1</name>
    <dbReference type="NCBI Taxonomy" id="1095629"/>
    <lineage>
        <taxon>Eukaryota</taxon>
        <taxon>Fungi</taxon>
        <taxon>Dikarya</taxon>
        <taxon>Basidiomycota</taxon>
        <taxon>Agaricomycotina</taxon>
        <taxon>Agaricomycetes</taxon>
        <taxon>Agaricomycetidae</taxon>
        <taxon>Agaricales</taxon>
        <taxon>Agaricineae</taxon>
        <taxon>Hydnangiaceae</taxon>
        <taxon>Laccaria</taxon>
    </lineage>
</organism>
<reference evidence="6 7" key="1">
    <citation type="submission" date="2014-04" db="EMBL/GenBank/DDBJ databases">
        <authorList>
            <consortium name="DOE Joint Genome Institute"/>
            <person name="Kuo A."/>
            <person name="Kohler A."/>
            <person name="Nagy L.G."/>
            <person name="Floudas D."/>
            <person name="Copeland A."/>
            <person name="Barry K.W."/>
            <person name="Cichocki N."/>
            <person name="Veneault-Fourrey C."/>
            <person name="LaButti K."/>
            <person name="Lindquist E.A."/>
            <person name="Lipzen A."/>
            <person name="Lundell T."/>
            <person name="Morin E."/>
            <person name="Murat C."/>
            <person name="Sun H."/>
            <person name="Tunlid A."/>
            <person name="Henrissat B."/>
            <person name="Grigoriev I.V."/>
            <person name="Hibbett D.S."/>
            <person name="Martin F."/>
            <person name="Nordberg H.P."/>
            <person name="Cantor M.N."/>
            <person name="Hua S.X."/>
        </authorList>
    </citation>
    <scope>NUCLEOTIDE SEQUENCE [LARGE SCALE GENOMIC DNA]</scope>
    <source>
        <strain evidence="6 7">LaAM-08-1</strain>
    </source>
</reference>
<dbReference type="FunFam" id="1.10.287.3980:FF:000001">
    <property type="entry name" value="Mitochondrial ribosomal protein L34"/>
    <property type="match status" value="1"/>
</dbReference>
<dbReference type="EMBL" id="KN838579">
    <property type="protein sequence ID" value="KIK03535.1"/>
    <property type="molecule type" value="Genomic_DNA"/>
</dbReference>
<dbReference type="GO" id="GO:0006412">
    <property type="term" value="P:translation"/>
    <property type="evidence" value="ECO:0007669"/>
    <property type="project" value="InterPro"/>
</dbReference>
<dbReference type="HOGENOM" id="CLU_129938_1_0_1"/>
<dbReference type="Pfam" id="PF00468">
    <property type="entry name" value="Ribosomal_L34"/>
    <property type="match status" value="1"/>
</dbReference>
<dbReference type="OrthoDB" id="431691at2759"/>
<gene>
    <name evidence="6" type="ORF">K443DRAFT_49600</name>
</gene>
<feature type="compositionally biased region" description="Basic residues" evidence="5">
    <location>
        <begin position="21"/>
        <end position="35"/>
    </location>
</feature>
<evidence type="ECO:0000256" key="5">
    <source>
        <dbReference type="SAM" id="MobiDB-lite"/>
    </source>
</evidence>
<evidence type="ECO:0000256" key="4">
    <source>
        <dbReference type="ARBA" id="ARBA00035274"/>
    </source>
</evidence>
<dbReference type="GO" id="GO:0003735">
    <property type="term" value="F:structural constituent of ribosome"/>
    <property type="evidence" value="ECO:0007669"/>
    <property type="project" value="InterPro"/>
</dbReference>
<evidence type="ECO:0000256" key="2">
    <source>
        <dbReference type="ARBA" id="ARBA00022980"/>
    </source>
</evidence>
<evidence type="ECO:0000256" key="1">
    <source>
        <dbReference type="ARBA" id="ARBA00010111"/>
    </source>
</evidence>
<keyword evidence="2" id="KW-0689">Ribosomal protein</keyword>
<feature type="non-terminal residue" evidence="6">
    <location>
        <position position="1"/>
    </location>
</feature>
<sequence length="56" mass="6534">ILGSIVQARFAQRGSEYQPSQRKRKRKHGFLARKRSLGGQRILSRRLAKGRKYLSH</sequence>
<protein>
    <recommendedName>
        <fullName evidence="4">Large ribosomal subunit protein bL34m</fullName>
    </recommendedName>
</protein>
<dbReference type="AlphaFoldDB" id="A0A0C9WVL4"/>
<proteinExistence type="inferred from homology"/>
<dbReference type="Proteomes" id="UP000054477">
    <property type="component" value="Unassembled WGS sequence"/>
</dbReference>